<feature type="compositionally biased region" description="Polar residues" evidence="1">
    <location>
        <begin position="28"/>
        <end position="39"/>
    </location>
</feature>
<evidence type="ECO:0000256" key="1">
    <source>
        <dbReference type="SAM" id="MobiDB-lite"/>
    </source>
</evidence>
<gene>
    <name evidence="2" type="ORF">DFP72DRAFT_312336</name>
</gene>
<protein>
    <submittedName>
        <fullName evidence="2">Uncharacterized protein</fullName>
    </submittedName>
</protein>
<feature type="region of interest" description="Disordered" evidence="1">
    <location>
        <begin position="158"/>
        <end position="181"/>
    </location>
</feature>
<comment type="caution">
    <text evidence="2">The sequence shown here is derived from an EMBL/GenBank/DDBJ whole genome shotgun (WGS) entry which is preliminary data.</text>
</comment>
<accession>A0A8H6I1C6</accession>
<evidence type="ECO:0000313" key="3">
    <source>
        <dbReference type="Proteomes" id="UP000521943"/>
    </source>
</evidence>
<organism evidence="2 3">
    <name type="scientific">Ephemerocybe angulata</name>
    <dbReference type="NCBI Taxonomy" id="980116"/>
    <lineage>
        <taxon>Eukaryota</taxon>
        <taxon>Fungi</taxon>
        <taxon>Dikarya</taxon>
        <taxon>Basidiomycota</taxon>
        <taxon>Agaricomycotina</taxon>
        <taxon>Agaricomycetes</taxon>
        <taxon>Agaricomycetidae</taxon>
        <taxon>Agaricales</taxon>
        <taxon>Agaricineae</taxon>
        <taxon>Psathyrellaceae</taxon>
        <taxon>Ephemerocybe</taxon>
    </lineage>
</organism>
<dbReference type="EMBL" id="JACGCI010000029">
    <property type="protein sequence ID" value="KAF6755618.1"/>
    <property type="molecule type" value="Genomic_DNA"/>
</dbReference>
<proteinExistence type="predicted"/>
<feature type="compositionally biased region" description="Low complexity" evidence="1">
    <location>
        <begin position="14"/>
        <end position="27"/>
    </location>
</feature>
<feature type="compositionally biased region" description="Low complexity" evidence="1">
    <location>
        <begin position="170"/>
        <end position="181"/>
    </location>
</feature>
<feature type="compositionally biased region" description="Polar residues" evidence="1">
    <location>
        <begin position="1"/>
        <end position="13"/>
    </location>
</feature>
<feature type="region of interest" description="Disordered" evidence="1">
    <location>
        <begin position="1"/>
        <end position="77"/>
    </location>
</feature>
<name>A0A8H6I1C6_9AGAR</name>
<dbReference type="Proteomes" id="UP000521943">
    <property type="component" value="Unassembled WGS sequence"/>
</dbReference>
<keyword evidence="3" id="KW-1185">Reference proteome</keyword>
<sequence>MFLTSVSSKQYANPLSPSSVSPTDTPDQPMSISQPSEQWLPTPVQAPTEHPGAVSPNGYAHTFSPNGYPDALLPNGHPDTFLLANGHPNAFFPNPAAPNTRSSASTTARCCADYRSRLLSSTAAGSKAQLISQGPSITSEAPPIARPLLVTSTPSSIPEFRVVRPQPHTSWGSSAPPSLSS</sequence>
<dbReference type="AlphaFoldDB" id="A0A8H6I1C6"/>
<reference evidence="2 3" key="1">
    <citation type="submission" date="2020-07" db="EMBL/GenBank/DDBJ databases">
        <title>Comparative genomics of pyrophilous fungi reveals a link between fire events and developmental genes.</title>
        <authorList>
            <consortium name="DOE Joint Genome Institute"/>
            <person name="Steindorff A.S."/>
            <person name="Carver A."/>
            <person name="Calhoun S."/>
            <person name="Stillman K."/>
            <person name="Liu H."/>
            <person name="Lipzen A."/>
            <person name="Pangilinan J."/>
            <person name="Labutti K."/>
            <person name="Bruns T.D."/>
            <person name="Grigoriev I.V."/>
        </authorList>
    </citation>
    <scope>NUCLEOTIDE SEQUENCE [LARGE SCALE GENOMIC DNA]</scope>
    <source>
        <strain evidence="2 3">CBS 144469</strain>
    </source>
</reference>
<evidence type="ECO:0000313" key="2">
    <source>
        <dbReference type="EMBL" id="KAF6755618.1"/>
    </source>
</evidence>